<dbReference type="RefSeq" id="WP_173502043.1">
    <property type="nucleotide sequence ID" value="NZ_JABSOD010000017.1"/>
</dbReference>
<evidence type="ECO:0000313" key="3">
    <source>
        <dbReference type="EMBL" id="NRQ43807.1"/>
    </source>
</evidence>
<dbReference type="SUPFAM" id="SSF51445">
    <property type="entry name" value="(Trans)glycosidases"/>
    <property type="match status" value="1"/>
</dbReference>
<organism evidence="3 4">
    <name type="scientific">Rheinheimera lutimaris</name>
    <dbReference type="NCBI Taxonomy" id="2740584"/>
    <lineage>
        <taxon>Bacteria</taxon>
        <taxon>Pseudomonadati</taxon>
        <taxon>Pseudomonadota</taxon>
        <taxon>Gammaproteobacteria</taxon>
        <taxon>Chromatiales</taxon>
        <taxon>Chromatiaceae</taxon>
        <taxon>Rheinheimera</taxon>
    </lineage>
</organism>
<keyword evidence="4" id="KW-1185">Reference proteome</keyword>
<dbReference type="InterPro" id="IPR017853">
    <property type="entry name" value="GH"/>
</dbReference>
<keyword evidence="1" id="KW-1133">Transmembrane helix</keyword>
<comment type="caution">
    <text evidence="3">The sequence shown here is derived from an EMBL/GenBank/DDBJ whole genome shotgun (WGS) entry which is preliminary data.</text>
</comment>
<evidence type="ECO:0000256" key="1">
    <source>
        <dbReference type="SAM" id="Phobius"/>
    </source>
</evidence>
<feature type="transmembrane region" description="Helical" evidence="1">
    <location>
        <begin position="597"/>
        <end position="617"/>
    </location>
</feature>
<feature type="transmembrane region" description="Helical" evidence="1">
    <location>
        <begin position="565"/>
        <end position="585"/>
    </location>
</feature>
<keyword evidence="1" id="KW-0812">Transmembrane</keyword>
<dbReference type="EMBL" id="JABSOD010000017">
    <property type="protein sequence ID" value="NRQ43807.1"/>
    <property type="molecule type" value="Genomic_DNA"/>
</dbReference>
<feature type="chain" id="PRO_5031485701" evidence="2">
    <location>
        <begin position="19"/>
        <end position="650"/>
    </location>
</feature>
<dbReference type="AlphaFoldDB" id="A0A7Y5ASN3"/>
<feature type="signal peptide" evidence="2">
    <location>
        <begin position="1"/>
        <end position="18"/>
    </location>
</feature>
<dbReference type="Gene3D" id="3.20.20.80">
    <property type="entry name" value="Glycosidases"/>
    <property type="match status" value="1"/>
</dbReference>
<proteinExistence type="predicted"/>
<sequence>MKRWLLMVIVLCPAWLGAETTGVWQPLDSRESGYYQLTAADISRLGERQAQLAKLLALQDIVYPQQYLLDNEVRQLLRPLVHDHEHYVSALVRPVSAAVVSDAAMQQGSDSAAGFVVTAEALAKLQQQPEFVLLTEPQLAQLQTLQDAVFRRQAILDTALDLTGFNTEAPAQLPSPERLLVYQLSFKQGRAATMQPLSWQAAAGCGCAPTIPSQASFVNFSYALQPYWLNTPQQLNFGSVHRIGLYAFSIDGAFKLQPPPNWQNRRPYNDFVNLAQAHDTYLDIVVRSDSNALWQNVVASEALIEQMQALITEPLRGFWLNNLQPLVTFGLSERRTVADGITLDLDLRNLPPEQHGSVISFIKTLKQQLNNGRATSNTDSYFVNLTVPVTALLRQSQADGKALTTESELGFYTLDNLLAIAPYVNLMLIRFDDKAQLSTGSNAMQLPAFSSRLSGFRQGMKQLKTAIDTMEKTADANRLLEKMLPVFHMSHFADADSFANELTYANWNFSGAALWSLPLTDVQYGKLNAAFKPLPNTDNQFYRGYLTASAALCDLICPNRWQARLLLFSVVLLLALYGVISLVVFELRVLYQQRLFINFLLLQPFLLLLILWCDPFWHPYQELVLVLALLITLALQWYFRQQQRRREHYP</sequence>
<keyword evidence="2" id="KW-0732">Signal</keyword>
<reference evidence="3 4" key="1">
    <citation type="submission" date="2020-06" db="EMBL/GenBank/DDBJ databases">
        <title>Rheinheimera sp. nov., a marine bacterium isolated from coastal.</title>
        <authorList>
            <person name="Yu Q."/>
            <person name="Qi Y."/>
            <person name="Pu J."/>
        </authorList>
    </citation>
    <scope>NUCLEOTIDE SEQUENCE [LARGE SCALE GENOMIC DNA]</scope>
    <source>
        <strain evidence="3 4">YQF-2</strain>
    </source>
</reference>
<protein>
    <submittedName>
        <fullName evidence="3">Uncharacterized protein</fullName>
    </submittedName>
</protein>
<name>A0A7Y5ASN3_9GAMM</name>
<evidence type="ECO:0000313" key="4">
    <source>
        <dbReference type="Proteomes" id="UP000523161"/>
    </source>
</evidence>
<keyword evidence="1" id="KW-0472">Membrane</keyword>
<gene>
    <name evidence="3" type="ORF">HRH59_14730</name>
</gene>
<dbReference type="Proteomes" id="UP000523161">
    <property type="component" value="Unassembled WGS sequence"/>
</dbReference>
<accession>A0A7Y5ASN3</accession>
<feature type="transmembrane region" description="Helical" evidence="1">
    <location>
        <begin position="623"/>
        <end position="639"/>
    </location>
</feature>
<evidence type="ECO:0000256" key="2">
    <source>
        <dbReference type="SAM" id="SignalP"/>
    </source>
</evidence>